<gene>
    <name evidence="4" type="ORF">XYCOK13_13200</name>
</gene>
<feature type="chain" id="PRO_5038876107" evidence="2">
    <location>
        <begin position="25"/>
        <end position="350"/>
    </location>
</feature>
<proteinExistence type="predicted"/>
<feature type="compositionally biased region" description="Low complexity" evidence="1">
    <location>
        <begin position="26"/>
        <end position="47"/>
    </location>
</feature>
<dbReference type="Gene3D" id="3.40.190.10">
    <property type="entry name" value="Periplasmic binding protein-like II"/>
    <property type="match status" value="2"/>
</dbReference>
<dbReference type="InterPro" id="IPR027939">
    <property type="entry name" value="NMT1/THI5"/>
</dbReference>
<reference evidence="4" key="1">
    <citation type="submission" date="2021-04" db="EMBL/GenBank/DDBJ databases">
        <title>Draft genome sequence of Xylanibacillus composti strain K13.</title>
        <authorList>
            <person name="Uke A."/>
            <person name="Chhe C."/>
            <person name="Baramee S."/>
            <person name="Kosugi A."/>
        </authorList>
    </citation>
    <scope>NUCLEOTIDE SEQUENCE</scope>
    <source>
        <strain evidence="4">K13</strain>
    </source>
</reference>
<dbReference type="RefSeq" id="WP_213411073.1">
    <property type="nucleotide sequence ID" value="NZ_BOVK01000015.1"/>
</dbReference>
<evidence type="ECO:0000259" key="3">
    <source>
        <dbReference type="Pfam" id="PF09084"/>
    </source>
</evidence>
<feature type="signal peptide" evidence="2">
    <location>
        <begin position="1"/>
        <end position="24"/>
    </location>
</feature>
<keyword evidence="5" id="KW-1185">Reference proteome</keyword>
<feature type="domain" description="SsuA/THI5-like" evidence="3">
    <location>
        <begin position="63"/>
        <end position="278"/>
    </location>
</feature>
<comment type="caution">
    <text evidence="4">The sequence shown here is derived from an EMBL/GenBank/DDBJ whole genome shotgun (WGS) entry which is preliminary data.</text>
</comment>
<evidence type="ECO:0000256" key="2">
    <source>
        <dbReference type="SAM" id="SignalP"/>
    </source>
</evidence>
<evidence type="ECO:0000313" key="4">
    <source>
        <dbReference type="EMBL" id="GIQ68496.1"/>
    </source>
</evidence>
<dbReference type="PANTHER" id="PTHR31528">
    <property type="entry name" value="4-AMINO-5-HYDROXYMETHYL-2-METHYLPYRIMIDINE PHOSPHATE SYNTHASE THI11-RELATED"/>
    <property type="match status" value="1"/>
</dbReference>
<dbReference type="PROSITE" id="PS51257">
    <property type="entry name" value="PROKAR_LIPOPROTEIN"/>
    <property type="match status" value="1"/>
</dbReference>
<feature type="region of interest" description="Disordered" evidence="1">
    <location>
        <begin position="26"/>
        <end position="48"/>
    </location>
</feature>
<evidence type="ECO:0000256" key="1">
    <source>
        <dbReference type="SAM" id="MobiDB-lite"/>
    </source>
</evidence>
<keyword evidence="2" id="KW-0732">Signal</keyword>
<evidence type="ECO:0000313" key="5">
    <source>
        <dbReference type="Proteomes" id="UP000677918"/>
    </source>
</evidence>
<accession>A0A8J4M2F9</accession>
<name>A0A8J4M2F9_9BACL</name>
<protein>
    <submittedName>
        <fullName evidence="4">ABC transporter substrate-binding protein</fullName>
    </submittedName>
</protein>
<dbReference type="EMBL" id="BOVK01000015">
    <property type="protein sequence ID" value="GIQ68496.1"/>
    <property type="molecule type" value="Genomic_DNA"/>
</dbReference>
<dbReference type="GO" id="GO:0009228">
    <property type="term" value="P:thiamine biosynthetic process"/>
    <property type="evidence" value="ECO:0007669"/>
    <property type="project" value="InterPro"/>
</dbReference>
<dbReference type="Proteomes" id="UP000677918">
    <property type="component" value="Unassembled WGS sequence"/>
</dbReference>
<dbReference type="SUPFAM" id="SSF53850">
    <property type="entry name" value="Periplasmic binding protein-like II"/>
    <property type="match status" value="1"/>
</dbReference>
<dbReference type="Pfam" id="PF09084">
    <property type="entry name" value="NMT1"/>
    <property type="match status" value="1"/>
</dbReference>
<dbReference type="AlphaFoldDB" id="A0A8J4M2F9"/>
<sequence length="350" mass="38346">MKKTWIILLSFALVVILAAGCGNSGNQSGTQGGEQQSNGGQEQNQESPQTLKNVTVMLDWAPNTNHTGMYVAQSNGYYAEEGLDVTIISAGETGVETAVAAGNVEFGVSYQENVTVARTSESPILIVSIAAVIQHNTSGFASPADKGIVSPKDFEGKVYGGWGSPSEIATIQSVMQAAGADYDQLTVLDTGYTEFFTAVEKDIDFGWIYYGWDGVQAELKDVPLNMIYLRDLSEKLDYYTPVLIASERMIENDADTVRAFLAATSKGYAYAIEHPEEAADLLLNAEPDLDAELVKASQVWLADQYQADASRWGEQKLEVWKNYADWMLEHELLEQELNAEQAFTNEFLPE</sequence>
<organism evidence="4 5">
    <name type="scientific">Xylanibacillus composti</name>
    <dbReference type="NCBI Taxonomy" id="1572762"/>
    <lineage>
        <taxon>Bacteria</taxon>
        <taxon>Bacillati</taxon>
        <taxon>Bacillota</taxon>
        <taxon>Bacilli</taxon>
        <taxon>Bacillales</taxon>
        <taxon>Paenibacillaceae</taxon>
        <taxon>Xylanibacillus</taxon>
    </lineage>
</organism>
<dbReference type="InterPro" id="IPR015168">
    <property type="entry name" value="SsuA/THI5"/>
</dbReference>
<dbReference type="PANTHER" id="PTHR31528:SF3">
    <property type="entry name" value="THIAMINE BIOSYNTHESIS PROTEIN HI_0357-RELATED"/>
    <property type="match status" value="1"/>
</dbReference>